<keyword evidence="2" id="KW-1185">Reference proteome</keyword>
<gene>
    <name evidence="1" type="primary">comEA</name>
    <name evidence="1" type="ORF">EC9_37410</name>
</gene>
<dbReference type="Pfam" id="PF12836">
    <property type="entry name" value="HHH_3"/>
    <property type="match status" value="1"/>
</dbReference>
<dbReference type="PANTHER" id="PTHR21180">
    <property type="entry name" value="ENDONUCLEASE/EXONUCLEASE/PHOSPHATASE FAMILY DOMAIN-CONTAINING PROTEIN 1"/>
    <property type="match status" value="1"/>
</dbReference>
<reference evidence="1 2" key="1">
    <citation type="submission" date="2019-02" db="EMBL/GenBank/DDBJ databases">
        <title>Deep-cultivation of Planctomycetes and their phenomic and genomic characterization uncovers novel biology.</title>
        <authorList>
            <person name="Wiegand S."/>
            <person name="Jogler M."/>
            <person name="Boedeker C."/>
            <person name="Pinto D."/>
            <person name="Vollmers J."/>
            <person name="Rivas-Marin E."/>
            <person name="Kohn T."/>
            <person name="Peeters S.H."/>
            <person name="Heuer A."/>
            <person name="Rast P."/>
            <person name="Oberbeckmann S."/>
            <person name="Bunk B."/>
            <person name="Jeske O."/>
            <person name="Meyerdierks A."/>
            <person name="Storesund J.E."/>
            <person name="Kallscheuer N."/>
            <person name="Luecker S."/>
            <person name="Lage O.M."/>
            <person name="Pohl T."/>
            <person name="Merkel B.J."/>
            <person name="Hornburger P."/>
            <person name="Mueller R.-W."/>
            <person name="Bruemmer F."/>
            <person name="Labrenz M."/>
            <person name="Spormann A.M."/>
            <person name="Op den Camp H."/>
            <person name="Overmann J."/>
            <person name="Amann R."/>
            <person name="Jetten M.S.M."/>
            <person name="Mascher T."/>
            <person name="Medema M.H."/>
            <person name="Devos D.P."/>
            <person name="Kaster A.-K."/>
            <person name="Ovreas L."/>
            <person name="Rohde M."/>
            <person name="Galperin M.Y."/>
            <person name="Jogler C."/>
        </authorList>
    </citation>
    <scope>NUCLEOTIDE SEQUENCE [LARGE SCALE GENOMIC DNA]</scope>
    <source>
        <strain evidence="1 2">EC9</strain>
    </source>
</reference>
<proteinExistence type="predicted"/>
<name>A0A517M3V7_9BACT</name>
<dbReference type="Proteomes" id="UP000319557">
    <property type="component" value="Chromosome"/>
</dbReference>
<dbReference type="GO" id="GO:0015627">
    <property type="term" value="C:type II protein secretion system complex"/>
    <property type="evidence" value="ECO:0007669"/>
    <property type="project" value="TreeGrafter"/>
</dbReference>
<protein>
    <submittedName>
        <fullName evidence="1">ComE operon protein 1</fullName>
    </submittedName>
</protein>
<dbReference type="OrthoDB" id="9790239at2"/>
<accession>A0A517M3V7</accession>
<dbReference type="EMBL" id="CP036261">
    <property type="protein sequence ID" value="QDS89541.1"/>
    <property type="molecule type" value="Genomic_DNA"/>
</dbReference>
<organism evidence="1 2">
    <name type="scientific">Rosistilla ulvae</name>
    <dbReference type="NCBI Taxonomy" id="1930277"/>
    <lineage>
        <taxon>Bacteria</taxon>
        <taxon>Pseudomonadati</taxon>
        <taxon>Planctomycetota</taxon>
        <taxon>Planctomycetia</taxon>
        <taxon>Pirellulales</taxon>
        <taxon>Pirellulaceae</taxon>
        <taxon>Rosistilla</taxon>
    </lineage>
</organism>
<dbReference type="GO" id="GO:0015628">
    <property type="term" value="P:protein secretion by the type II secretion system"/>
    <property type="evidence" value="ECO:0007669"/>
    <property type="project" value="TreeGrafter"/>
</dbReference>
<dbReference type="InterPro" id="IPR010994">
    <property type="entry name" value="RuvA_2-like"/>
</dbReference>
<dbReference type="PANTHER" id="PTHR21180:SF32">
    <property type="entry name" value="ENDONUCLEASE_EXONUCLEASE_PHOSPHATASE FAMILY DOMAIN-CONTAINING PROTEIN 1"/>
    <property type="match status" value="1"/>
</dbReference>
<dbReference type="Gene3D" id="1.10.150.320">
    <property type="entry name" value="Photosystem II 12 kDa extrinsic protein"/>
    <property type="match status" value="1"/>
</dbReference>
<dbReference type="KEGG" id="ruv:EC9_37410"/>
<sequence>MMLRSLPLQIGLLAVLGVLFIISLRTPTEYPIDPQPPPIHLPVWIDPNTADAMELSMMPSIGPQTADRIIADREANGPYRSLSDLDRVPGIGPKTLQRLAPFIHIK</sequence>
<dbReference type="AlphaFoldDB" id="A0A517M3V7"/>
<dbReference type="SUPFAM" id="SSF47781">
    <property type="entry name" value="RuvA domain 2-like"/>
    <property type="match status" value="1"/>
</dbReference>
<evidence type="ECO:0000313" key="1">
    <source>
        <dbReference type="EMBL" id="QDS89541.1"/>
    </source>
</evidence>
<evidence type="ECO:0000313" key="2">
    <source>
        <dbReference type="Proteomes" id="UP000319557"/>
    </source>
</evidence>
<dbReference type="InterPro" id="IPR051675">
    <property type="entry name" value="Endo/Exo/Phosphatase_dom_1"/>
</dbReference>